<dbReference type="InterPro" id="IPR031964">
    <property type="entry name" value="CARD_dom"/>
</dbReference>
<feature type="compositionally biased region" description="Basic and acidic residues" evidence="7">
    <location>
        <begin position="59"/>
        <end position="72"/>
    </location>
</feature>
<reference evidence="9" key="1">
    <citation type="journal article" date="2020" name="Nat. Ecol. Evol.">
        <title>Deeply conserved synteny resolves early events in vertebrate evolution.</title>
        <authorList>
            <person name="Simakov O."/>
            <person name="Marletaz F."/>
            <person name="Yue J.X."/>
            <person name="O'Connell B."/>
            <person name="Jenkins J."/>
            <person name="Brandt A."/>
            <person name="Calef R."/>
            <person name="Tung C.H."/>
            <person name="Huang T.K."/>
            <person name="Schmutz J."/>
            <person name="Satoh N."/>
            <person name="Yu J.K."/>
            <person name="Putnam N.H."/>
            <person name="Green R.E."/>
            <person name="Rokhsar D.S."/>
        </authorList>
    </citation>
    <scope>NUCLEOTIDE SEQUENCE [LARGE SCALE GENOMIC DNA]</scope>
    <source>
        <strain evidence="9">S238N-H82</strain>
    </source>
</reference>
<keyword evidence="1" id="KW-1017">Isopeptide bond</keyword>
<evidence type="ECO:0000256" key="5">
    <source>
        <dbReference type="ARBA" id="ARBA00022859"/>
    </source>
</evidence>
<evidence type="ECO:0000256" key="4">
    <source>
        <dbReference type="ARBA" id="ARBA00022843"/>
    </source>
</evidence>
<feature type="coiled-coil region" evidence="6">
    <location>
        <begin position="75"/>
        <end position="109"/>
    </location>
</feature>
<reference evidence="10" key="2">
    <citation type="submission" date="2025-08" db="UniProtKB">
        <authorList>
            <consortium name="RefSeq"/>
        </authorList>
    </citation>
    <scope>IDENTIFICATION</scope>
    <source>
        <strain evidence="10">S238N-H82</strain>
        <tissue evidence="10">Testes</tissue>
    </source>
</reference>
<proteinExistence type="predicted"/>
<sequence>MSTPPQQRSAQKGRQLMAKLDVGKHQAAEQAAESDSVAIQVRYLSEKRESLQDQPQKNNEQRGNEWKERQESVENIEEEERFAIIESRILRLENRMALVEDTKKSADDESMDANSNPWNNSIAASTVGTDTTSDHIQTGDELGKALLEAFAPLLKETVIPGNIVVHLMGYFHNGLGIVRTIIADERNKGPAEGMQTLLVKLQTCEQPGWFQAFLNSLDNSGYSHIKTIMEGRETTKNFTPLKRLLQLWAPQLQVAVAMEMLPHLPCLSDQDKEQVETENRFYGNSRALITLIDRVTRCGPGWYTQFLEGLRRSKHDGLADELEDIKTEEEVLPGIYPGDKDDREKDDEHKDGDESDSTGSADSEDDTTVAEALTSIGLDALREETGFEEVAEKQEEEDAADVLPGTDGTDTKSEPIPATDELGKALLEAFAPLLKAL</sequence>
<keyword evidence="9" id="KW-1185">Reference proteome</keyword>
<keyword evidence="3" id="KW-0399">Innate immunity</keyword>
<dbReference type="AlphaFoldDB" id="A0A9J7KYY2"/>
<dbReference type="Gene3D" id="1.10.533.10">
    <property type="entry name" value="Death Domain, Fas"/>
    <property type="match status" value="2"/>
</dbReference>
<keyword evidence="4" id="KW-0832">Ubl conjugation</keyword>
<evidence type="ECO:0000313" key="9">
    <source>
        <dbReference type="Proteomes" id="UP000001554"/>
    </source>
</evidence>
<keyword evidence="5" id="KW-0391">Immunity</keyword>
<organism evidence="9 10">
    <name type="scientific">Branchiostoma floridae</name>
    <name type="common">Florida lancelet</name>
    <name type="synonym">Amphioxus</name>
    <dbReference type="NCBI Taxonomy" id="7739"/>
    <lineage>
        <taxon>Eukaryota</taxon>
        <taxon>Metazoa</taxon>
        <taxon>Chordata</taxon>
        <taxon>Cephalochordata</taxon>
        <taxon>Leptocardii</taxon>
        <taxon>Amphioxiformes</taxon>
        <taxon>Branchiostomatidae</taxon>
        <taxon>Branchiostoma</taxon>
    </lineage>
</organism>
<feature type="compositionally biased region" description="Basic and acidic residues" evidence="7">
    <location>
        <begin position="380"/>
        <end position="393"/>
    </location>
</feature>
<evidence type="ECO:0000259" key="8">
    <source>
        <dbReference type="Pfam" id="PF16739"/>
    </source>
</evidence>
<dbReference type="RefSeq" id="XP_035673074.1">
    <property type="nucleotide sequence ID" value="XM_035817181.1"/>
</dbReference>
<keyword evidence="2" id="KW-0597">Phosphoprotein</keyword>
<feature type="compositionally biased region" description="Basic and acidic residues" evidence="7">
    <location>
        <begin position="338"/>
        <end position="352"/>
    </location>
</feature>
<dbReference type="Pfam" id="PF16739">
    <property type="entry name" value="CARD_2"/>
    <property type="match status" value="2"/>
</dbReference>
<feature type="domain" description="Caspase recruitment" evidence="8">
    <location>
        <begin position="242"/>
        <end position="323"/>
    </location>
</feature>
<evidence type="ECO:0000256" key="1">
    <source>
        <dbReference type="ARBA" id="ARBA00022499"/>
    </source>
</evidence>
<dbReference type="InterPro" id="IPR011029">
    <property type="entry name" value="DEATH-like_dom_sf"/>
</dbReference>
<protein>
    <submittedName>
        <fullName evidence="10">Uncharacterized protein LOC118413653</fullName>
    </submittedName>
</protein>
<accession>A0A9J7KYY2</accession>
<evidence type="ECO:0000256" key="2">
    <source>
        <dbReference type="ARBA" id="ARBA00022553"/>
    </source>
</evidence>
<evidence type="ECO:0000313" key="10">
    <source>
        <dbReference type="RefSeq" id="XP_035673074.1"/>
    </source>
</evidence>
<feature type="domain" description="Caspase recruitment" evidence="8">
    <location>
        <begin position="143"/>
        <end position="230"/>
    </location>
</feature>
<feature type="region of interest" description="Disordered" evidence="7">
    <location>
        <begin position="323"/>
        <end position="420"/>
    </location>
</feature>
<name>A0A9J7KYY2_BRAFL</name>
<evidence type="ECO:0000256" key="7">
    <source>
        <dbReference type="SAM" id="MobiDB-lite"/>
    </source>
</evidence>
<evidence type="ECO:0000256" key="3">
    <source>
        <dbReference type="ARBA" id="ARBA00022588"/>
    </source>
</evidence>
<dbReference type="Proteomes" id="UP000001554">
    <property type="component" value="Chromosome 4"/>
</dbReference>
<keyword evidence="6" id="KW-0175">Coiled coil</keyword>
<dbReference type="KEGG" id="bfo:118413653"/>
<dbReference type="OrthoDB" id="416741at2759"/>
<dbReference type="GO" id="GO:0005737">
    <property type="term" value="C:cytoplasm"/>
    <property type="evidence" value="ECO:0007669"/>
    <property type="project" value="UniProtKB-ARBA"/>
</dbReference>
<gene>
    <name evidence="10" type="primary">LOC118413653</name>
</gene>
<dbReference type="GO" id="GO:0045087">
    <property type="term" value="P:innate immune response"/>
    <property type="evidence" value="ECO:0007669"/>
    <property type="project" value="UniProtKB-KW"/>
</dbReference>
<evidence type="ECO:0000256" key="6">
    <source>
        <dbReference type="SAM" id="Coils"/>
    </source>
</evidence>
<dbReference type="GeneID" id="118413653"/>
<feature type="region of interest" description="Disordered" evidence="7">
    <location>
        <begin position="47"/>
        <end position="73"/>
    </location>
</feature>